<keyword evidence="2" id="KW-0378">Hydrolase</keyword>
<proteinExistence type="predicted"/>
<dbReference type="Pfam" id="PF12146">
    <property type="entry name" value="Hydrolase_4"/>
    <property type="match status" value="1"/>
</dbReference>
<evidence type="ECO:0000313" key="3">
    <source>
        <dbReference type="Proteomes" id="UP000466848"/>
    </source>
</evidence>
<gene>
    <name evidence="2" type="ORF">Ami103574_01060</name>
</gene>
<dbReference type="KEGG" id="abut:Ami103574_01060"/>
<dbReference type="RefSeq" id="WP_163064901.1">
    <property type="nucleotide sequence ID" value="NZ_CP048649.1"/>
</dbReference>
<keyword evidence="3" id="KW-1185">Reference proteome</keyword>
<organism evidence="2 3">
    <name type="scientific">Aminipila butyrica</name>
    <dbReference type="NCBI Taxonomy" id="433296"/>
    <lineage>
        <taxon>Bacteria</taxon>
        <taxon>Bacillati</taxon>
        <taxon>Bacillota</taxon>
        <taxon>Clostridia</taxon>
        <taxon>Peptostreptococcales</taxon>
        <taxon>Anaerovoracaceae</taxon>
        <taxon>Aminipila</taxon>
    </lineage>
</organism>
<protein>
    <submittedName>
        <fullName evidence="2">Alpha/beta hydrolase fold domain-containing protein</fullName>
    </submittedName>
</protein>
<dbReference type="AlphaFoldDB" id="A0A858BQ45"/>
<evidence type="ECO:0000259" key="1">
    <source>
        <dbReference type="Pfam" id="PF12146"/>
    </source>
</evidence>
<evidence type="ECO:0000313" key="2">
    <source>
        <dbReference type="EMBL" id="QIB67981.1"/>
    </source>
</evidence>
<dbReference type="PANTHER" id="PTHR12277">
    <property type="entry name" value="ALPHA/BETA HYDROLASE DOMAIN-CONTAINING PROTEIN"/>
    <property type="match status" value="1"/>
</dbReference>
<dbReference type="SUPFAM" id="SSF53474">
    <property type="entry name" value="alpha/beta-Hydrolases"/>
    <property type="match status" value="1"/>
</dbReference>
<accession>A0A858BQ45</accession>
<feature type="domain" description="Serine aminopeptidase S33" evidence="1">
    <location>
        <begin position="50"/>
        <end position="156"/>
    </location>
</feature>
<sequence length="288" mass="32708">MKLNADNLFKDTIYENKEDMPKSMAVDILSGNSHLYGYMLLPGVEYEKKHPCVLMFHGFPGYTTNNDLEHALRRMGCIVVHVNHRGAWGSEGKYLFSNLVEDAVSIARWAVSEKIAKAYDIDTENIFLAGHSMGGMTVINAMRKLPFIKGVIAIAPYDLHYWFESGKEGKLLDMIQLEGKCLQHDSDEFVFVDAWKQHRQLALENAHEDLQGRNVLFIGADLDDVAPPKEMIEPLWNKLKEANPFQENRKGFVQEYVTLHTDHALCGNRVKLTQITGQWIEKIVGDSA</sequence>
<name>A0A858BQ45_9FIRM</name>
<dbReference type="EMBL" id="CP048649">
    <property type="protein sequence ID" value="QIB67981.1"/>
    <property type="molecule type" value="Genomic_DNA"/>
</dbReference>
<dbReference type="Gene3D" id="3.40.50.1820">
    <property type="entry name" value="alpha/beta hydrolase"/>
    <property type="match status" value="1"/>
</dbReference>
<dbReference type="GO" id="GO:0016787">
    <property type="term" value="F:hydrolase activity"/>
    <property type="evidence" value="ECO:0007669"/>
    <property type="project" value="UniProtKB-KW"/>
</dbReference>
<dbReference type="PANTHER" id="PTHR12277:SF81">
    <property type="entry name" value="PROTEIN ABHD13"/>
    <property type="match status" value="1"/>
</dbReference>
<dbReference type="Proteomes" id="UP000466848">
    <property type="component" value="Chromosome"/>
</dbReference>
<dbReference type="InterPro" id="IPR029058">
    <property type="entry name" value="AB_hydrolase_fold"/>
</dbReference>
<dbReference type="InterPro" id="IPR022742">
    <property type="entry name" value="Hydrolase_4"/>
</dbReference>
<reference evidence="2 3" key="1">
    <citation type="submission" date="2020-02" db="EMBL/GenBank/DDBJ databases">
        <authorList>
            <person name="Kim Y.B."/>
            <person name="Roh S.W."/>
        </authorList>
    </citation>
    <scope>NUCLEOTIDE SEQUENCE [LARGE SCALE GENOMIC DNA]</scope>
    <source>
        <strain evidence="2 3">DSM 103574</strain>
    </source>
</reference>